<dbReference type="EnsemblMetazoa" id="MESCA002967-RA">
    <property type="protein sequence ID" value="MESCA002967-PA"/>
    <property type="gene ID" value="MESCA002967"/>
</dbReference>
<dbReference type="EMBL" id="CAQQ02137917">
    <property type="status" value="NOT_ANNOTATED_CDS"/>
    <property type="molecule type" value="Genomic_DNA"/>
</dbReference>
<keyword evidence="1" id="KW-0175">Coiled coil</keyword>
<evidence type="ECO:0000256" key="2">
    <source>
        <dbReference type="SAM" id="MobiDB-lite"/>
    </source>
</evidence>
<dbReference type="Proteomes" id="UP000015102">
    <property type="component" value="Unassembled WGS sequence"/>
</dbReference>
<keyword evidence="4" id="KW-1185">Reference proteome</keyword>
<reference evidence="4" key="1">
    <citation type="submission" date="2013-02" db="EMBL/GenBank/DDBJ databases">
        <authorList>
            <person name="Hughes D."/>
        </authorList>
    </citation>
    <scope>NUCLEOTIDE SEQUENCE</scope>
    <source>
        <strain>Durham</strain>
        <strain evidence="4">NC isolate 2 -- Noor lab</strain>
    </source>
</reference>
<proteinExistence type="predicted"/>
<organism evidence="3 4">
    <name type="scientific">Megaselia scalaris</name>
    <name type="common">Humpbacked fly</name>
    <name type="synonym">Phora scalaris</name>
    <dbReference type="NCBI Taxonomy" id="36166"/>
    <lineage>
        <taxon>Eukaryota</taxon>
        <taxon>Metazoa</taxon>
        <taxon>Ecdysozoa</taxon>
        <taxon>Arthropoda</taxon>
        <taxon>Hexapoda</taxon>
        <taxon>Insecta</taxon>
        <taxon>Pterygota</taxon>
        <taxon>Neoptera</taxon>
        <taxon>Endopterygota</taxon>
        <taxon>Diptera</taxon>
        <taxon>Brachycera</taxon>
        <taxon>Muscomorpha</taxon>
        <taxon>Platypezoidea</taxon>
        <taxon>Phoridae</taxon>
        <taxon>Megaseliini</taxon>
        <taxon>Megaselia</taxon>
    </lineage>
</organism>
<evidence type="ECO:0000256" key="1">
    <source>
        <dbReference type="SAM" id="Coils"/>
    </source>
</evidence>
<feature type="region of interest" description="Disordered" evidence="2">
    <location>
        <begin position="53"/>
        <end position="79"/>
    </location>
</feature>
<sequence>MNDQLYSGENEESGEMISRSLICIMKGTQFGLSAFDNERQNLINSKVKCFGDSRDSGVSENHSRQSSEPFTNSSEEADRHEDLLIKKEKEIIEVLEIEEEKQKRTYENISEIQASLVDTVDSSKIQSIEEQIREQEEVLRVERELLHLEQEEIKRQRENLILRETITRRDLQNGNKIKSKSPFSPRYKQSF</sequence>
<dbReference type="EMBL" id="CAQQ02137916">
    <property type="status" value="NOT_ANNOTATED_CDS"/>
    <property type="molecule type" value="Genomic_DNA"/>
</dbReference>
<feature type="coiled-coil region" evidence="1">
    <location>
        <begin position="85"/>
        <end position="159"/>
    </location>
</feature>
<name>T1GHQ9_MEGSC</name>
<evidence type="ECO:0000313" key="3">
    <source>
        <dbReference type="EnsemblMetazoa" id="MESCA002967-PA"/>
    </source>
</evidence>
<evidence type="ECO:0000313" key="4">
    <source>
        <dbReference type="Proteomes" id="UP000015102"/>
    </source>
</evidence>
<dbReference type="HOGENOM" id="CLU_1422997_0_0_1"/>
<dbReference type="AlphaFoldDB" id="T1GHQ9"/>
<dbReference type="EMBL" id="CAQQ02137915">
    <property type="status" value="NOT_ANNOTATED_CDS"/>
    <property type="molecule type" value="Genomic_DNA"/>
</dbReference>
<feature type="compositionally biased region" description="Basic and acidic residues" evidence="2">
    <location>
        <begin position="53"/>
        <end position="65"/>
    </location>
</feature>
<accession>T1GHQ9</accession>
<reference evidence="3" key="2">
    <citation type="submission" date="2015-06" db="UniProtKB">
        <authorList>
            <consortium name="EnsemblMetazoa"/>
        </authorList>
    </citation>
    <scope>IDENTIFICATION</scope>
</reference>
<protein>
    <submittedName>
        <fullName evidence="3">Uncharacterized protein</fullName>
    </submittedName>
</protein>